<dbReference type="InterPro" id="IPR001478">
    <property type="entry name" value="PDZ"/>
</dbReference>
<dbReference type="Proteomes" id="UP001152797">
    <property type="component" value="Unassembled WGS sequence"/>
</dbReference>
<accession>A0A9P1FNX6</accession>
<dbReference type="GO" id="GO:0016301">
    <property type="term" value="F:kinase activity"/>
    <property type="evidence" value="ECO:0007669"/>
    <property type="project" value="UniProtKB-KW"/>
</dbReference>
<evidence type="ECO:0000313" key="4">
    <source>
        <dbReference type="EMBL" id="CAL1136226.1"/>
    </source>
</evidence>
<feature type="compositionally biased region" description="Basic and acidic residues" evidence="1">
    <location>
        <begin position="16"/>
        <end position="26"/>
    </location>
</feature>
<keyword evidence="5" id="KW-0808">Transferase</keyword>
<feature type="domain" description="PDZ" evidence="2">
    <location>
        <begin position="134"/>
        <end position="192"/>
    </location>
</feature>
<keyword evidence="6" id="KW-1185">Reference proteome</keyword>
<reference evidence="3" key="1">
    <citation type="submission" date="2022-10" db="EMBL/GenBank/DDBJ databases">
        <authorList>
            <person name="Chen Y."/>
            <person name="Dougan E. K."/>
            <person name="Chan C."/>
            <person name="Rhodes N."/>
            <person name="Thang M."/>
        </authorList>
    </citation>
    <scope>NUCLEOTIDE SEQUENCE</scope>
</reference>
<protein>
    <submittedName>
        <fullName evidence="5">Leucine-rich repeat and guanylate kinase domain-containing protein</fullName>
    </submittedName>
</protein>
<organism evidence="3">
    <name type="scientific">Cladocopium goreaui</name>
    <dbReference type="NCBI Taxonomy" id="2562237"/>
    <lineage>
        <taxon>Eukaryota</taxon>
        <taxon>Sar</taxon>
        <taxon>Alveolata</taxon>
        <taxon>Dinophyceae</taxon>
        <taxon>Suessiales</taxon>
        <taxon>Symbiodiniaceae</taxon>
        <taxon>Cladocopium</taxon>
    </lineage>
</organism>
<dbReference type="OrthoDB" id="2859658at2759"/>
<comment type="caution">
    <text evidence="3">The sequence shown here is derived from an EMBL/GenBank/DDBJ whole genome shotgun (WGS) entry which is preliminary data.</text>
</comment>
<evidence type="ECO:0000256" key="1">
    <source>
        <dbReference type="SAM" id="MobiDB-lite"/>
    </source>
</evidence>
<dbReference type="EMBL" id="CAMXCT030000756">
    <property type="protein sequence ID" value="CAL4770163.1"/>
    <property type="molecule type" value="Genomic_DNA"/>
</dbReference>
<proteinExistence type="predicted"/>
<feature type="compositionally biased region" description="Basic and acidic residues" evidence="1">
    <location>
        <begin position="37"/>
        <end position="50"/>
    </location>
</feature>
<feature type="region of interest" description="Disordered" evidence="1">
    <location>
        <begin position="14"/>
        <end position="53"/>
    </location>
</feature>
<dbReference type="EMBL" id="CAMXCT020000756">
    <property type="protein sequence ID" value="CAL1136226.1"/>
    <property type="molecule type" value="Genomic_DNA"/>
</dbReference>
<evidence type="ECO:0000313" key="6">
    <source>
        <dbReference type="Proteomes" id="UP001152797"/>
    </source>
</evidence>
<dbReference type="InterPro" id="IPR036034">
    <property type="entry name" value="PDZ_sf"/>
</dbReference>
<name>A0A9P1FNX6_9DINO</name>
<evidence type="ECO:0000259" key="2">
    <source>
        <dbReference type="PROSITE" id="PS50106"/>
    </source>
</evidence>
<dbReference type="EMBL" id="CAMXCT010000756">
    <property type="protein sequence ID" value="CAI3982851.1"/>
    <property type="molecule type" value="Genomic_DNA"/>
</dbReference>
<sequence length="306" mass="32657">MFCSTCCCGNEVTSGGKDRGELDPHGGEAGLKVPSQTDEHAAPPTKRADEALADDSGTQLPLEPLQKESFMGQAALGRTLLEEFHDGSPSKNGVSFSSASINYKEGSEQACNSSGFLTARSLATTTAGTNPEFTVQIERAHGSSLGLNLDALDGQTLIISAIKMGPVRAYNEQQEDEDMMLQNGDSIVEVNGARGSSQGLLEHLKVDTELTVTLKRPVTFSISIARAYAPLGLQVEHAPNGTSLLVKTVNPGLIKDWNLSHRGMGIKRRDRVITVNGCQGNPAELMAKMKIAAVQGEKLDIEVCRY</sequence>
<dbReference type="AlphaFoldDB" id="A0A9P1FNX6"/>
<reference evidence="4" key="2">
    <citation type="submission" date="2024-04" db="EMBL/GenBank/DDBJ databases">
        <authorList>
            <person name="Chen Y."/>
            <person name="Shah S."/>
            <person name="Dougan E. K."/>
            <person name="Thang M."/>
            <person name="Chan C."/>
        </authorList>
    </citation>
    <scope>NUCLEOTIDE SEQUENCE [LARGE SCALE GENOMIC DNA]</scope>
</reference>
<dbReference type="PROSITE" id="PS50106">
    <property type="entry name" value="PDZ"/>
    <property type="match status" value="1"/>
</dbReference>
<evidence type="ECO:0000313" key="3">
    <source>
        <dbReference type="EMBL" id="CAI3982851.1"/>
    </source>
</evidence>
<keyword evidence="5" id="KW-0418">Kinase</keyword>
<evidence type="ECO:0000313" key="5">
    <source>
        <dbReference type="EMBL" id="CAL4770163.1"/>
    </source>
</evidence>
<gene>
    <name evidence="3" type="ORF">C1SCF055_LOCUS10514</name>
</gene>
<dbReference type="Gene3D" id="2.30.42.10">
    <property type="match status" value="1"/>
</dbReference>